<evidence type="ECO:0000313" key="5">
    <source>
        <dbReference type="Proteomes" id="UP000183642"/>
    </source>
</evidence>
<dbReference type="GO" id="GO:0003677">
    <property type="term" value="F:DNA binding"/>
    <property type="evidence" value="ECO:0007669"/>
    <property type="project" value="UniProtKB-UniRule"/>
</dbReference>
<comment type="similarity">
    <text evidence="2">Belongs to the YbaB/EbfC family.</text>
</comment>
<dbReference type="Gene3D" id="3.30.1310.10">
    <property type="entry name" value="Nucleoid-associated protein YbaB-like domain"/>
    <property type="match status" value="1"/>
</dbReference>
<dbReference type="SUPFAM" id="SSF82607">
    <property type="entry name" value="YbaB-like"/>
    <property type="match status" value="1"/>
</dbReference>
<evidence type="ECO:0000256" key="2">
    <source>
        <dbReference type="HAMAP-Rule" id="MF_00274"/>
    </source>
</evidence>
<name>A0A1I5EI42_9ACTN</name>
<dbReference type="GO" id="GO:0005829">
    <property type="term" value="C:cytosol"/>
    <property type="evidence" value="ECO:0007669"/>
    <property type="project" value="TreeGrafter"/>
</dbReference>
<protein>
    <recommendedName>
        <fullName evidence="2">Nucleoid-associated protein SAMN05660359_01468</fullName>
    </recommendedName>
</protein>
<dbReference type="HAMAP" id="MF_00274">
    <property type="entry name" value="DNA_YbaB_EbfC"/>
    <property type="match status" value="1"/>
</dbReference>
<dbReference type="EMBL" id="FOWE01000003">
    <property type="protein sequence ID" value="SFO11157.1"/>
    <property type="molecule type" value="Genomic_DNA"/>
</dbReference>
<proteinExistence type="inferred from homology"/>
<keyword evidence="1 2" id="KW-0238">DNA-binding</keyword>
<dbReference type="Proteomes" id="UP000183642">
    <property type="component" value="Unassembled WGS sequence"/>
</dbReference>
<keyword evidence="2" id="KW-0963">Cytoplasm</keyword>
<keyword evidence="5" id="KW-1185">Reference proteome</keyword>
<dbReference type="Pfam" id="PF02575">
    <property type="entry name" value="YbaB_DNA_bd"/>
    <property type="match status" value="1"/>
</dbReference>
<accession>A0A1I5EI42</accession>
<dbReference type="PANTHER" id="PTHR33449">
    <property type="entry name" value="NUCLEOID-ASSOCIATED PROTEIN YBAB"/>
    <property type="match status" value="1"/>
</dbReference>
<dbReference type="InterPro" id="IPR036894">
    <property type="entry name" value="YbaB-like_sf"/>
</dbReference>
<dbReference type="InterPro" id="IPR004401">
    <property type="entry name" value="YbaB/EbfC"/>
</dbReference>
<feature type="coiled-coil region" evidence="3">
    <location>
        <begin position="46"/>
        <end position="73"/>
    </location>
</feature>
<evidence type="ECO:0000313" key="4">
    <source>
        <dbReference type="EMBL" id="SFO11157.1"/>
    </source>
</evidence>
<comment type="function">
    <text evidence="2">Binds to DNA and alters its conformation. May be involved in regulation of gene expression, nucleoid organization and DNA protection.</text>
</comment>
<dbReference type="AlphaFoldDB" id="A0A1I5EI42"/>
<evidence type="ECO:0000256" key="3">
    <source>
        <dbReference type="SAM" id="Coils"/>
    </source>
</evidence>
<reference evidence="5" key="1">
    <citation type="submission" date="2016-10" db="EMBL/GenBank/DDBJ databases">
        <authorList>
            <person name="Varghese N."/>
            <person name="Submissions S."/>
        </authorList>
    </citation>
    <scope>NUCLEOTIDE SEQUENCE [LARGE SCALE GENOMIC DNA]</scope>
    <source>
        <strain evidence="5">DSM 43161</strain>
    </source>
</reference>
<sequence length="149" mass="15264">MRSSGRGRSTDLRGRARRRIRDEVERFVVPAAYARVMFPGGGQPDLQAILQQAQQMQQALAAAQDQLANEEVTGSAGGGLVTATMTGSGELTAVTIAPAAVDPDDLETLQDLVVAAVRDASRLAGELTADRMGPLAGGLGGALPGLPGA</sequence>
<dbReference type="GO" id="GO:0043590">
    <property type="term" value="C:bacterial nucleoid"/>
    <property type="evidence" value="ECO:0007669"/>
    <property type="project" value="UniProtKB-UniRule"/>
</dbReference>
<dbReference type="NCBIfam" id="TIGR00103">
    <property type="entry name" value="DNA_YbaB_EbfC"/>
    <property type="match status" value="1"/>
</dbReference>
<comment type="subunit">
    <text evidence="2">Homodimer.</text>
</comment>
<keyword evidence="3" id="KW-0175">Coiled coil</keyword>
<organism evidence="4 5">
    <name type="scientific">Geodermatophilus obscurus</name>
    <dbReference type="NCBI Taxonomy" id="1861"/>
    <lineage>
        <taxon>Bacteria</taxon>
        <taxon>Bacillati</taxon>
        <taxon>Actinomycetota</taxon>
        <taxon>Actinomycetes</taxon>
        <taxon>Geodermatophilales</taxon>
        <taxon>Geodermatophilaceae</taxon>
        <taxon>Geodermatophilus</taxon>
    </lineage>
</organism>
<comment type="subcellular location">
    <subcellularLocation>
        <location evidence="2">Cytoplasm</location>
        <location evidence="2">Nucleoid</location>
    </subcellularLocation>
</comment>
<evidence type="ECO:0000256" key="1">
    <source>
        <dbReference type="ARBA" id="ARBA00023125"/>
    </source>
</evidence>
<gene>
    <name evidence="4" type="ORF">SAMN05660359_01468</name>
</gene>
<dbReference type="PANTHER" id="PTHR33449:SF1">
    <property type="entry name" value="NUCLEOID-ASSOCIATED PROTEIN YBAB"/>
    <property type="match status" value="1"/>
</dbReference>